<reference evidence="7 8" key="1">
    <citation type="submission" date="2022-06" db="EMBL/GenBank/DDBJ databases">
        <title>Draft genome sequence of type strain Streptomyces rubrisoli DSM 42083.</title>
        <authorList>
            <person name="Duangmal K."/>
            <person name="Klaysubun C."/>
        </authorList>
    </citation>
    <scope>NUCLEOTIDE SEQUENCE [LARGE SCALE GENOMIC DNA]</scope>
    <source>
        <strain evidence="7 8">DSM 42083</strain>
    </source>
</reference>
<evidence type="ECO:0000256" key="1">
    <source>
        <dbReference type="ARBA" id="ARBA00022679"/>
    </source>
</evidence>
<dbReference type="InterPro" id="IPR003594">
    <property type="entry name" value="HATPase_dom"/>
</dbReference>
<keyword evidence="4" id="KW-0472">Membrane</keyword>
<proteinExistence type="predicted"/>
<evidence type="ECO:0000259" key="5">
    <source>
        <dbReference type="Pfam" id="PF02518"/>
    </source>
</evidence>
<evidence type="ECO:0000259" key="6">
    <source>
        <dbReference type="Pfam" id="PF07730"/>
    </source>
</evidence>
<dbReference type="GO" id="GO:0016301">
    <property type="term" value="F:kinase activity"/>
    <property type="evidence" value="ECO:0007669"/>
    <property type="project" value="UniProtKB-KW"/>
</dbReference>
<dbReference type="InterPro" id="IPR050482">
    <property type="entry name" value="Sensor_HK_TwoCompSys"/>
</dbReference>
<gene>
    <name evidence="7" type="ORF">NON19_23405</name>
</gene>
<dbReference type="Pfam" id="PF07730">
    <property type="entry name" value="HisKA_3"/>
    <property type="match status" value="1"/>
</dbReference>
<dbReference type="InterPro" id="IPR011712">
    <property type="entry name" value="Sig_transdc_His_kin_sub3_dim/P"/>
</dbReference>
<evidence type="ECO:0000256" key="3">
    <source>
        <dbReference type="ARBA" id="ARBA00023012"/>
    </source>
</evidence>
<dbReference type="Proteomes" id="UP001206206">
    <property type="component" value="Unassembled WGS sequence"/>
</dbReference>
<dbReference type="PANTHER" id="PTHR24421">
    <property type="entry name" value="NITRATE/NITRITE SENSOR PROTEIN NARX-RELATED"/>
    <property type="match status" value="1"/>
</dbReference>
<feature type="domain" description="Signal transduction histidine kinase subgroup 3 dimerisation and phosphoacceptor" evidence="6">
    <location>
        <begin position="226"/>
        <end position="292"/>
    </location>
</feature>
<dbReference type="PANTHER" id="PTHR24421:SF63">
    <property type="entry name" value="SENSOR HISTIDINE KINASE DESK"/>
    <property type="match status" value="1"/>
</dbReference>
<dbReference type="EMBL" id="JANFNH010000033">
    <property type="protein sequence ID" value="MCQ4044895.1"/>
    <property type="molecule type" value="Genomic_DNA"/>
</dbReference>
<dbReference type="Gene3D" id="1.20.5.1930">
    <property type="match status" value="1"/>
</dbReference>
<feature type="transmembrane region" description="Helical" evidence="4">
    <location>
        <begin position="119"/>
        <end position="136"/>
    </location>
</feature>
<name>A0ABT1PKU7_9ACTN</name>
<keyword evidence="2 7" id="KW-0418">Kinase</keyword>
<keyword evidence="3" id="KW-0902">Two-component regulatory system</keyword>
<keyword evidence="1" id="KW-0808">Transferase</keyword>
<dbReference type="CDD" id="cd16917">
    <property type="entry name" value="HATPase_UhpB-NarQ-NarX-like"/>
    <property type="match status" value="1"/>
</dbReference>
<keyword evidence="8" id="KW-1185">Reference proteome</keyword>
<evidence type="ECO:0000313" key="8">
    <source>
        <dbReference type="Proteomes" id="UP001206206"/>
    </source>
</evidence>
<feature type="transmembrane region" description="Helical" evidence="4">
    <location>
        <begin position="86"/>
        <end position="107"/>
    </location>
</feature>
<dbReference type="RefSeq" id="WP_255930965.1">
    <property type="nucleotide sequence ID" value="NZ_JANFNH010000033.1"/>
</dbReference>
<organism evidence="7 8">
    <name type="scientific">Streptantibioticus rubrisoli</name>
    <dbReference type="NCBI Taxonomy" id="1387313"/>
    <lineage>
        <taxon>Bacteria</taxon>
        <taxon>Bacillati</taxon>
        <taxon>Actinomycetota</taxon>
        <taxon>Actinomycetes</taxon>
        <taxon>Kitasatosporales</taxon>
        <taxon>Streptomycetaceae</taxon>
        <taxon>Streptantibioticus</taxon>
    </lineage>
</organism>
<dbReference type="InterPro" id="IPR036890">
    <property type="entry name" value="HATPase_C_sf"/>
</dbReference>
<feature type="domain" description="Histidine kinase/HSP90-like ATPase" evidence="5">
    <location>
        <begin position="330"/>
        <end position="416"/>
    </location>
</feature>
<keyword evidence="4" id="KW-0812">Transmembrane</keyword>
<sequence length="423" mass="44737">MTGTRGNELPWGTEGFRAARERWRCRKGRRQQGPLDAHEMRHLRGAELDAYIERLKAPGAAAMMPWLSMLIAPGADVANGRVGPAWLAYSALVAFAVVYVMAVRAAFDESLKDGRRPRCLLLALAAIALATAIPFGHSWTLLFIMLSLACGTALGGRQLGVALVALSTADGVISGFHSGDFWDAAGTAYGTLLSGLVTAAVLSLHQVIAQLRATRQELARTAVSQERLRFSRDLHDLLGHTMSVVAVKAEAVRRLAPRDLDAALGHASDIESVSRQALTEIREAVSGYRDGSLATELDRARSALDASGIALTVHESGPPLPPQTEALMGWVLREGVTNVVRHSGASCCRIELNTGGERAVLGIIDDGDGIGKAVGGPTGGNGLKGLAERLSMAGGSLTAGPAPRRGFRLTVELPVEEDHFANP</sequence>
<evidence type="ECO:0000256" key="4">
    <source>
        <dbReference type="SAM" id="Phobius"/>
    </source>
</evidence>
<dbReference type="Pfam" id="PF02518">
    <property type="entry name" value="HATPase_c"/>
    <property type="match status" value="1"/>
</dbReference>
<evidence type="ECO:0000256" key="2">
    <source>
        <dbReference type="ARBA" id="ARBA00022777"/>
    </source>
</evidence>
<protein>
    <submittedName>
        <fullName evidence="7">Histidine kinase</fullName>
    </submittedName>
</protein>
<keyword evidence="4" id="KW-1133">Transmembrane helix</keyword>
<accession>A0ABT1PKU7</accession>
<comment type="caution">
    <text evidence="7">The sequence shown here is derived from an EMBL/GenBank/DDBJ whole genome shotgun (WGS) entry which is preliminary data.</text>
</comment>
<dbReference type="Gene3D" id="3.30.565.10">
    <property type="entry name" value="Histidine kinase-like ATPase, C-terminal domain"/>
    <property type="match status" value="1"/>
</dbReference>
<evidence type="ECO:0000313" key="7">
    <source>
        <dbReference type="EMBL" id="MCQ4044895.1"/>
    </source>
</evidence>
<dbReference type="SUPFAM" id="SSF55874">
    <property type="entry name" value="ATPase domain of HSP90 chaperone/DNA topoisomerase II/histidine kinase"/>
    <property type="match status" value="1"/>
</dbReference>